<dbReference type="EMBL" id="BGZK01000813">
    <property type="protein sequence ID" value="GBP61407.1"/>
    <property type="molecule type" value="Genomic_DNA"/>
</dbReference>
<protein>
    <submittedName>
        <fullName evidence="1">Uncharacterized protein</fullName>
    </submittedName>
</protein>
<organism evidence="1 2">
    <name type="scientific">Eumeta variegata</name>
    <name type="common">Bagworm moth</name>
    <name type="synonym">Eumeta japonica</name>
    <dbReference type="NCBI Taxonomy" id="151549"/>
    <lineage>
        <taxon>Eukaryota</taxon>
        <taxon>Metazoa</taxon>
        <taxon>Ecdysozoa</taxon>
        <taxon>Arthropoda</taxon>
        <taxon>Hexapoda</taxon>
        <taxon>Insecta</taxon>
        <taxon>Pterygota</taxon>
        <taxon>Neoptera</taxon>
        <taxon>Endopterygota</taxon>
        <taxon>Lepidoptera</taxon>
        <taxon>Glossata</taxon>
        <taxon>Ditrysia</taxon>
        <taxon>Tineoidea</taxon>
        <taxon>Psychidae</taxon>
        <taxon>Oiketicinae</taxon>
        <taxon>Eumeta</taxon>
    </lineage>
</organism>
<dbReference type="AlphaFoldDB" id="A0A4C1XGT0"/>
<reference evidence="1 2" key="1">
    <citation type="journal article" date="2019" name="Commun. Biol.">
        <title>The bagworm genome reveals a unique fibroin gene that provides high tensile strength.</title>
        <authorList>
            <person name="Kono N."/>
            <person name="Nakamura H."/>
            <person name="Ohtoshi R."/>
            <person name="Tomita M."/>
            <person name="Numata K."/>
            <person name="Arakawa K."/>
        </authorList>
    </citation>
    <scope>NUCLEOTIDE SEQUENCE [LARGE SCALE GENOMIC DNA]</scope>
</reference>
<evidence type="ECO:0000313" key="2">
    <source>
        <dbReference type="Proteomes" id="UP000299102"/>
    </source>
</evidence>
<sequence length="98" mass="10792">MAEQIMMRLSSGAHSECDSVYIVGVRDFHGVVKIRRWMNSNFIPRTAPPTTRPSAASIPFIIQPGREGFDSPRRRVAGAPINNCSISSGMSAFIRRTA</sequence>
<accession>A0A4C1XGT0</accession>
<comment type="caution">
    <text evidence="1">The sequence shown here is derived from an EMBL/GenBank/DDBJ whole genome shotgun (WGS) entry which is preliminary data.</text>
</comment>
<evidence type="ECO:0000313" key="1">
    <source>
        <dbReference type="EMBL" id="GBP61407.1"/>
    </source>
</evidence>
<keyword evidence="2" id="KW-1185">Reference proteome</keyword>
<proteinExistence type="predicted"/>
<gene>
    <name evidence="1" type="ORF">EVAR_37938_1</name>
</gene>
<dbReference type="Proteomes" id="UP000299102">
    <property type="component" value="Unassembled WGS sequence"/>
</dbReference>
<name>A0A4C1XGT0_EUMVA</name>